<evidence type="ECO:0000313" key="3">
    <source>
        <dbReference type="EMBL" id="GMF25306.1"/>
    </source>
</evidence>
<feature type="compositionally biased region" description="Low complexity" evidence="2">
    <location>
        <begin position="43"/>
        <end position="57"/>
    </location>
</feature>
<evidence type="ECO:0000313" key="4">
    <source>
        <dbReference type="Proteomes" id="UP001165083"/>
    </source>
</evidence>
<comment type="caution">
    <text evidence="3">The sequence shown here is derived from an EMBL/GenBank/DDBJ whole genome shotgun (WGS) entry which is preliminary data.</text>
</comment>
<feature type="compositionally biased region" description="Polar residues" evidence="2">
    <location>
        <begin position="525"/>
        <end position="546"/>
    </location>
</feature>
<feature type="region of interest" description="Disordered" evidence="2">
    <location>
        <begin position="32"/>
        <end position="91"/>
    </location>
</feature>
<dbReference type="EMBL" id="BSXW01000548">
    <property type="protein sequence ID" value="GMF25306.1"/>
    <property type="molecule type" value="Genomic_DNA"/>
</dbReference>
<dbReference type="Proteomes" id="UP001165083">
    <property type="component" value="Unassembled WGS sequence"/>
</dbReference>
<evidence type="ECO:0000256" key="2">
    <source>
        <dbReference type="SAM" id="MobiDB-lite"/>
    </source>
</evidence>
<keyword evidence="1" id="KW-0175">Coiled coil</keyword>
<keyword evidence="4" id="KW-1185">Reference proteome</keyword>
<name>A0A9W6X0Z2_9STRA</name>
<evidence type="ECO:0000256" key="1">
    <source>
        <dbReference type="SAM" id="Coils"/>
    </source>
</evidence>
<reference evidence="3" key="1">
    <citation type="submission" date="2023-04" db="EMBL/GenBank/DDBJ databases">
        <title>Phytophthora lilii NBRC 32176.</title>
        <authorList>
            <person name="Ichikawa N."/>
            <person name="Sato H."/>
            <person name="Tonouchi N."/>
        </authorList>
    </citation>
    <scope>NUCLEOTIDE SEQUENCE</scope>
    <source>
        <strain evidence="3">NBRC 32176</strain>
    </source>
</reference>
<dbReference type="OrthoDB" id="73448at2759"/>
<dbReference type="AlphaFoldDB" id="A0A9W6X0Z2"/>
<proteinExistence type="predicted"/>
<feature type="region of interest" description="Disordered" evidence="2">
    <location>
        <begin position="504"/>
        <end position="546"/>
    </location>
</feature>
<feature type="coiled-coil region" evidence="1">
    <location>
        <begin position="206"/>
        <end position="261"/>
    </location>
</feature>
<sequence>MLILAVVWSGSEIESVGGFGAAPEPDARLSWASSVPTRDDAAQPELAPAAALFGAPPQQDTRQNPPNDAAPGVQPPKTPLGKPTVDDDGAISAAQRVRMELSAHAGSRAGSRANSSENVFAAIPPTYDEDKNGPQSCPSTFNNIRQPQFSIDKLRQLRSNELVASKLLPTRTSVNSLMGYVRELQLSEASLRKQLVKTKQHTEEELTHSLSKVSELERTMQEVERDRELARKKLEEQEQLIRDLAAKLKQAEAAKARSSAAAPVDELPSIAEEVTAQVETEVKMTDAAVEKVPPQEAKSAEETTQAHPIPTQPPLAPQNQFPAVPPTHLEQPSNIVRAAQFGLASPRSPNRPLWDPWASGGATPMKNLPPVFTIGSTGLDPVVASSTAAQSSTTDVPRTAAGEYELKSVLMSPRPVQDQVEIFERGGPSQLVEQKVPSPQQEFAPQYPAPIFNVGAMPSPPFPQQQDFVPSNAQSETFGAQNQEETPLMESPLLAAPMLPSIGMASVDEKPHEQQGGESVDGELVQTNGSEWTGKQRWHGTSPSCF</sequence>
<feature type="region of interest" description="Disordered" evidence="2">
    <location>
        <begin position="291"/>
        <end position="329"/>
    </location>
</feature>
<organism evidence="3 4">
    <name type="scientific">Phytophthora lilii</name>
    <dbReference type="NCBI Taxonomy" id="2077276"/>
    <lineage>
        <taxon>Eukaryota</taxon>
        <taxon>Sar</taxon>
        <taxon>Stramenopiles</taxon>
        <taxon>Oomycota</taxon>
        <taxon>Peronosporomycetes</taxon>
        <taxon>Peronosporales</taxon>
        <taxon>Peronosporaceae</taxon>
        <taxon>Phytophthora</taxon>
    </lineage>
</organism>
<accession>A0A9W6X0Z2</accession>
<gene>
    <name evidence="3" type="ORF">Plil01_001042700</name>
</gene>
<protein>
    <submittedName>
        <fullName evidence="3">Unnamed protein product</fullName>
    </submittedName>
</protein>